<dbReference type="InterPro" id="IPR050160">
    <property type="entry name" value="MHC/Immunoglobulin"/>
</dbReference>
<dbReference type="InterPro" id="IPR036179">
    <property type="entry name" value="Ig-like_dom_sf"/>
</dbReference>
<dbReference type="PANTHER" id="PTHR19944:SF105">
    <property type="entry name" value="RLA CLASS II HISTOCOMPATIBILITY ANTIGEN, DP ALPHA-1 CHAIN"/>
    <property type="match status" value="1"/>
</dbReference>
<dbReference type="InterPro" id="IPR003597">
    <property type="entry name" value="Ig_C1-set"/>
</dbReference>
<dbReference type="PANTHER" id="PTHR19944">
    <property type="entry name" value="MHC CLASS II-RELATED"/>
    <property type="match status" value="1"/>
</dbReference>
<dbReference type="Pfam" id="PF07654">
    <property type="entry name" value="C1-set"/>
    <property type="match status" value="1"/>
</dbReference>
<evidence type="ECO:0000256" key="1">
    <source>
        <dbReference type="ARBA" id="ARBA00023319"/>
    </source>
</evidence>
<accession>A0A3B3T185</accession>
<evidence type="ECO:0000313" key="4">
    <source>
        <dbReference type="Ensembl" id="ENSPKIP00000036096.1"/>
    </source>
</evidence>
<dbReference type="GeneTree" id="ENSGT01140000286536"/>
<feature type="domain" description="Ig-like" evidence="3">
    <location>
        <begin position="21"/>
        <end position="85"/>
    </location>
</feature>
<feature type="chain" id="PRO_5017453069" description="Ig-like domain-containing protein" evidence="2">
    <location>
        <begin position="28"/>
        <end position="98"/>
    </location>
</feature>
<evidence type="ECO:0000259" key="3">
    <source>
        <dbReference type="PROSITE" id="PS50835"/>
    </source>
</evidence>
<sequence length="98" mass="10984">CALSSSLSELGLLSLSLLNLPLLTVYSRNKVELGKSNILICFVNKFYPPAVKVKWTKNNVEVKEGKGDDYSCTVYHQGLTEPEIRFWGHACFPSDMTE</sequence>
<feature type="signal peptide" evidence="2">
    <location>
        <begin position="1"/>
        <end position="27"/>
    </location>
</feature>
<evidence type="ECO:0000256" key="2">
    <source>
        <dbReference type="SAM" id="SignalP"/>
    </source>
</evidence>
<dbReference type="AlphaFoldDB" id="A0A3B3T185"/>
<dbReference type="PROSITE" id="PS50835">
    <property type="entry name" value="IG_LIKE"/>
    <property type="match status" value="1"/>
</dbReference>
<organism evidence="4 5">
    <name type="scientific">Paramormyrops kingsleyae</name>
    <dbReference type="NCBI Taxonomy" id="1676925"/>
    <lineage>
        <taxon>Eukaryota</taxon>
        <taxon>Metazoa</taxon>
        <taxon>Chordata</taxon>
        <taxon>Craniata</taxon>
        <taxon>Vertebrata</taxon>
        <taxon>Euteleostomi</taxon>
        <taxon>Actinopterygii</taxon>
        <taxon>Neopterygii</taxon>
        <taxon>Teleostei</taxon>
        <taxon>Osteoglossocephala</taxon>
        <taxon>Osteoglossomorpha</taxon>
        <taxon>Osteoglossiformes</taxon>
        <taxon>Mormyridae</taxon>
        <taxon>Paramormyrops</taxon>
    </lineage>
</organism>
<dbReference type="Ensembl" id="ENSPKIT00000017036.1">
    <property type="protein sequence ID" value="ENSPKIP00000036096.1"/>
    <property type="gene ID" value="ENSPKIG00000014787.1"/>
</dbReference>
<dbReference type="InterPro" id="IPR003006">
    <property type="entry name" value="Ig/MHC_CS"/>
</dbReference>
<keyword evidence="5" id="KW-1185">Reference proteome</keyword>
<dbReference type="Gene3D" id="2.60.40.10">
    <property type="entry name" value="Immunoglobulins"/>
    <property type="match status" value="1"/>
</dbReference>
<reference evidence="4" key="1">
    <citation type="submission" date="2025-08" db="UniProtKB">
        <authorList>
            <consortium name="Ensembl"/>
        </authorList>
    </citation>
    <scope>IDENTIFICATION</scope>
</reference>
<dbReference type="InterPro" id="IPR013783">
    <property type="entry name" value="Ig-like_fold"/>
</dbReference>
<name>A0A3B3T185_9TELE</name>
<protein>
    <recommendedName>
        <fullName evidence="3">Ig-like domain-containing protein</fullName>
    </recommendedName>
</protein>
<dbReference type="Proteomes" id="UP000261540">
    <property type="component" value="Unplaced"/>
</dbReference>
<keyword evidence="1" id="KW-0393">Immunoglobulin domain</keyword>
<keyword evidence="2" id="KW-0732">Signal</keyword>
<proteinExistence type="predicted"/>
<evidence type="ECO:0000313" key="5">
    <source>
        <dbReference type="Proteomes" id="UP000261540"/>
    </source>
</evidence>
<dbReference type="SMART" id="SM00407">
    <property type="entry name" value="IGc1"/>
    <property type="match status" value="1"/>
</dbReference>
<dbReference type="SUPFAM" id="SSF48726">
    <property type="entry name" value="Immunoglobulin"/>
    <property type="match status" value="1"/>
</dbReference>
<reference evidence="4" key="2">
    <citation type="submission" date="2025-09" db="UniProtKB">
        <authorList>
            <consortium name="Ensembl"/>
        </authorList>
    </citation>
    <scope>IDENTIFICATION</scope>
</reference>
<dbReference type="InterPro" id="IPR007110">
    <property type="entry name" value="Ig-like_dom"/>
</dbReference>
<dbReference type="PROSITE" id="PS00290">
    <property type="entry name" value="IG_MHC"/>
    <property type="match status" value="1"/>
</dbReference>